<evidence type="ECO:0000256" key="1">
    <source>
        <dbReference type="SAM" id="MobiDB-lite"/>
    </source>
</evidence>
<reference evidence="2" key="1">
    <citation type="submission" date="2023-06" db="EMBL/GenBank/DDBJ databases">
        <title>Two Chryseobacterium gambrini strains from China.</title>
        <authorList>
            <person name="Zeng J."/>
            <person name="Wu Y."/>
        </authorList>
    </citation>
    <scope>NUCLEOTIDE SEQUENCE</scope>
    <source>
        <strain evidence="2">SQ219</strain>
    </source>
</reference>
<dbReference type="EMBL" id="JAUHGV010000006">
    <property type="protein sequence ID" value="MDN4012252.1"/>
    <property type="molecule type" value="Genomic_DNA"/>
</dbReference>
<comment type="caution">
    <text evidence="2">The sequence shown here is derived from an EMBL/GenBank/DDBJ whole genome shotgun (WGS) entry which is preliminary data.</text>
</comment>
<gene>
    <name evidence="2" type="ORF">QX233_07275</name>
</gene>
<feature type="region of interest" description="Disordered" evidence="1">
    <location>
        <begin position="290"/>
        <end position="312"/>
    </location>
</feature>
<sequence>MADEEREEGENEKKENFDTILPGRIKTYTENIVVVGAEVHDKLPVNKLMFMAQAIRTVKLESVQTVLYFKQGYSNTMIAEFKKSLKYFKPNIAIIEITTVKELINYLNSGGITGKSNLRMKPYKNSLFKVKNVYIFSHGMPSRITFLLDWDLYKTNNKIISSVKAEDNELNLKNYKTINPNAFVREGYVWSFACRTGIGPEDTSDIEIFTWNKDASLAQKLANSLNVHTVAFLRRSNYEDTWGSRFDRAGLKIKKYFEIADDDDFKKYKDSDKMIDNKYHWNPLGAFNGVKAGSTPKGPPEGMTIFSKKEDN</sequence>
<accession>A0AAJ1R4M2</accession>
<evidence type="ECO:0000313" key="3">
    <source>
        <dbReference type="Proteomes" id="UP001225933"/>
    </source>
</evidence>
<dbReference type="AlphaFoldDB" id="A0AAJ1R4M2"/>
<name>A0AAJ1R4M2_9FLAO</name>
<protein>
    <submittedName>
        <fullName evidence="2">Uncharacterized protein</fullName>
    </submittedName>
</protein>
<dbReference type="Proteomes" id="UP001225933">
    <property type="component" value="Unassembled WGS sequence"/>
</dbReference>
<evidence type="ECO:0000313" key="2">
    <source>
        <dbReference type="EMBL" id="MDN4012252.1"/>
    </source>
</evidence>
<organism evidence="2 3">
    <name type="scientific">Chryseobacterium gambrini</name>
    <dbReference type="NCBI Taxonomy" id="373672"/>
    <lineage>
        <taxon>Bacteria</taxon>
        <taxon>Pseudomonadati</taxon>
        <taxon>Bacteroidota</taxon>
        <taxon>Flavobacteriia</taxon>
        <taxon>Flavobacteriales</taxon>
        <taxon>Weeksellaceae</taxon>
        <taxon>Chryseobacterium group</taxon>
        <taxon>Chryseobacterium</taxon>
    </lineage>
</organism>
<proteinExistence type="predicted"/>
<dbReference type="RefSeq" id="WP_214587683.1">
    <property type="nucleotide sequence ID" value="NZ_JAUHGV010000006.1"/>
</dbReference>